<evidence type="ECO:0000313" key="2">
    <source>
        <dbReference type="Proteomes" id="UP001049176"/>
    </source>
</evidence>
<sequence>MRRASRPCLPDQKRKSLHDFALTIAPALYTAYYRGKEELENFINLAMVYWLRVWPEEMEMVESNNVKALKVAQQDWRKRVQEIRQLLKFELNYKAWEYETEDYNRNNDPFASISWRRAMEQLLEEDTEWKSYPQAL</sequence>
<name>A0A9P7RXJ8_9AGAR</name>
<dbReference type="EMBL" id="CM032186">
    <property type="protein sequence ID" value="KAG7091659.1"/>
    <property type="molecule type" value="Genomic_DNA"/>
</dbReference>
<dbReference type="KEGG" id="more:E1B28_010680"/>
<dbReference type="AlphaFoldDB" id="A0A9P7RXJ8"/>
<protein>
    <submittedName>
        <fullName evidence="1">Uncharacterized protein</fullName>
    </submittedName>
</protein>
<organism evidence="1 2">
    <name type="scientific">Marasmius oreades</name>
    <name type="common">fairy-ring Marasmius</name>
    <dbReference type="NCBI Taxonomy" id="181124"/>
    <lineage>
        <taxon>Eukaryota</taxon>
        <taxon>Fungi</taxon>
        <taxon>Dikarya</taxon>
        <taxon>Basidiomycota</taxon>
        <taxon>Agaricomycotina</taxon>
        <taxon>Agaricomycetes</taxon>
        <taxon>Agaricomycetidae</taxon>
        <taxon>Agaricales</taxon>
        <taxon>Marasmiineae</taxon>
        <taxon>Marasmiaceae</taxon>
        <taxon>Marasmius</taxon>
    </lineage>
</organism>
<dbReference type="GeneID" id="66079756"/>
<keyword evidence="2" id="KW-1185">Reference proteome</keyword>
<proteinExistence type="predicted"/>
<dbReference type="Proteomes" id="UP001049176">
    <property type="component" value="Chromosome 6"/>
</dbReference>
<evidence type="ECO:0000313" key="1">
    <source>
        <dbReference type="EMBL" id="KAG7091659.1"/>
    </source>
</evidence>
<dbReference type="RefSeq" id="XP_043008129.1">
    <property type="nucleotide sequence ID" value="XM_043155656.1"/>
</dbReference>
<gene>
    <name evidence="1" type="ORF">E1B28_010680</name>
</gene>
<accession>A0A9P7RXJ8</accession>
<reference evidence="1" key="1">
    <citation type="journal article" date="2021" name="Genome Biol. Evol.">
        <title>The assembled and annotated genome of the fairy-ring fungus Marasmius oreades.</title>
        <authorList>
            <person name="Hiltunen M."/>
            <person name="Ament-Velasquez S.L."/>
            <person name="Johannesson H."/>
        </authorList>
    </citation>
    <scope>NUCLEOTIDE SEQUENCE</scope>
    <source>
        <strain evidence="1">03SP1</strain>
    </source>
</reference>
<comment type="caution">
    <text evidence="1">The sequence shown here is derived from an EMBL/GenBank/DDBJ whole genome shotgun (WGS) entry which is preliminary data.</text>
</comment>